<dbReference type="NCBIfam" id="NF001453">
    <property type="entry name" value="PRK00312.1"/>
    <property type="match status" value="1"/>
</dbReference>
<dbReference type="CDD" id="cd02440">
    <property type="entry name" value="AdoMet_MTases"/>
    <property type="match status" value="1"/>
</dbReference>
<evidence type="ECO:0000256" key="6">
    <source>
        <dbReference type="ARBA" id="ARBA00022679"/>
    </source>
</evidence>
<dbReference type="EMBL" id="LAZR01000174">
    <property type="protein sequence ID" value="KKN84183.1"/>
    <property type="molecule type" value="Genomic_DNA"/>
</dbReference>
<protein>
    <recommendedName>
        <fullName evidence="3">protein-L-isoaspartate(D-aspartate) O-methyltransferase</fullName>
        <ecNumber evidence="3">2.1.1.77</ecNumber>
    </recommendedName>
</protein>
<sequence>MRSEGRDREDLAAFLLSLRTRRIADPKLHEAIETVPRRFFLPDGIDNAYEDRSAPLDCGETMPGALFAVRLVSALEIEADHRVLEIGTGSGYVTALMARLCAHVTSFDRYRRLVEAASRRLKLVGVSNISLFLEDGSDGFAAGAPFDRAIVHAAFPTVPRLFLDQIRPHGVLICALGEEGGEQALVRLRKVGSRFEREDLGPVRYQPLAFGTAEML</sequence>
<reference evidence="8" key="1">
    <citation type="journal article" date="2015" name="Nature">
        <title>Complex archaea that bridge the gap between prokaryotes and eukaryotes.</title>
        <authorList>
            <person name="Spang A."/>
            <person name="Saw J.H."/>
            <person name="Jorgensen S.L."/>
            <person name="Zaremba-Niedzwiedzka K."/>
            <person name="Martijn J."/>
            <person name="Lind A.E."/>
            <person name="van Eijk R."/>
            <person name="Schleper C."/>
            <person name="Guy L."/>
            <person name="Ettema T.J."/>
        </authorList>
    </citation>
    <scope>NUCLEOTIDE SEQUENCE</scope>
</reference>
<evidence type="ECO:0000256" key="7">
    <source>
        <dbReference type="ARBA" id="ARBA00022691"/>
    </source>
</evidence>
<evidence type="ECO:0000256" key="4">
    <source>
        <dbReference type="ARBA" id="ARBA00022490"/>
    </source>
</evidence>
<evidence type="ECO:0000313" key="8">
    <source>
        <dbReference type="EMBL" id="KKN84183.1"/>
    </source>
</evidence>
<dbReference type="InterPro" id="IPR000682">
    <property type="entry name" value="PCMT"/>
</dbReference>
<evidence type="ECO:0000256" key="3">
    <source>
        <dbReference type="ARBA" id="ARBA00011890"/>
    </source>
</evidence>
<dbReference type="PANTHER" id="PTHR11579:SF0">
    <property type="entry name" value="PROTEIN-L-ISOASPARTATE(D-ASPARTATE) O-METHYLTRANSFERASE"/>
    <property type="match status" value="1"/>
</dbReference>
<dbReference type="EC" id="2.1.1.77" evidence="3"/>
<dbReference type="GO" id="GO:0004719">
    <property type="term" value="F:protein-L-isoaspartate (D-aspartate) O-methyltransferase activity"/>
    <property type="evidence" value="ECO:0007669"/>
    <property type="project" value="UniProtKB-EC"/>
</dbReference>
<evidence type="ECO:0000256" key="1">
    <source>
        <dbReference type="ARBA" id="ARBA00004496"/>
    </source>
</evidence>
<evidence type="ECO:0000256" key="5">
    <source>
        <dbReference type="ARBA" id="ARBA00022603"/>
    </source>
</evidence>
<comment type="subcellular location">
    <subcellularLocation>
        <location evidence="1">Cytoplasm</location>
    </subcellularLocation>
</comment>
<keyword evidence="5" id="KW-0489">Methyltransferase</keyword>
<keyword evidence="4" id="KW-0963">Cytoplasm</keyword>
<dbReference type="Pfam" id="PF01135">
    <property type="entry name" value="PCMT"/>
    <property type="match status" value="1"/>
</dbReference>
<dbReference type="GO" id="GO:0032259">
    <property type="term" value="P:methylation"/>
    <property type="evidence" value="ECO:0007669"/>
    <property type="project" value="UniProtKB-KW"/>
</dbReference>
<comment type="caution">
    <text evidence="8">The sequence shown here is derived from an EMBL/GenBank/DDBJ whole genome shotgun (WGS) entry which is preliminary data.</text>
</comment>
<gene>
    <name evidence="8" type="ORF">LCGC14_0291320</name>
</gene>
<comment type="similarity">
    <text evidence="2">Belongs to the methyltransferase superfamily. L-isoaspartyl/D-aspartyl protein methyltransferase family.</text>
</comment>
<keyword evidence="6" id="KW-0808">Transferase</keyword>
<accession>A0A0F9WYQ7</accession>
<organism evidence="8">
    <name type="scientific">marine sediment metagenome</name>
    <dbReference type="NCBI Taxonomy" id="412755"/>
    <lineage>
        <taxon>unclassified sequences</taxon>
        <taxon>metagenomes</taxon>
        <taxon>ecological metagenomes</taxon>
    </lineage>
</organism>
<dbReference type="GO" id="GO:0005737">
    <property type="term" value="C:cytoplasm"/>
    <property type="evidence" value="ECO:0007669"/>
    <property type="project" value="UniProtKB-SubCell"/>
</dbReference>
<evidence type="ECO:0000256" key="2">
    <source>
        <dbReference type="ARBA" id="ARBA00005369"/>
    </source>
</evidence>
<keyword evidence="7" id="KW-0949">S-adenosyl-L-methionine</keyword>
<dbReference type="SUPFAM" id="SSF53335">
    <property type="entry name" value="S-adenosyl-L-methionine-dependent methyltransferases"/>
    <property type="match status" value="1"/>
</dbReference>
<proteinExistence type="inferred from homology"/>
<dbReference type="InterPro" id="IPR029063">
    <property type="entry name" value="SAM-dependent_MTases_sf"/>
</dbReference>
<dbReference type="AlphaFoldDB" id="A0A0F9WYQ7"/>
<dbReference type="PANTHER" id="PTHR11579">
    <property type="entry name" value="PROTEIN-L-ISOASPARTATE O-METHYLTRANSFERASE"/>
    <property type="match status" value="1"/>
</dbReference>
<name>A0A0F9WYQ7_9ZZZZ</name>
<dbReference type="Gene3D" id="3.40.50.150">
    <property type="entry name" value="Vaccinia Virus protein VP39"/>
    <property type="match status" value="1"/>
</dbReference>